<keyword evidence="3 6" id="KW-0808">Transferase</keyword>
<evidence type="ECO:0000256" key="4">
    <source>
        <dbReference type="PIRSR" id="PIRSR003059-2"/>
    </source>
</evidence>
<dbReference type="CAZy" id="GH13">
    <property type="family name" value="Glycoside Hydrolase Family 13"/>
</dbReference>
<dbReference type="eggNOG" id="COG0366">
    <property type="taxonomic scope" value="Bacteria"/>
</dbReference>
<dbReference type="RefSeq" id="WP_011820352.1">
    <property type="nucleotide sequence ID" value="NC_008817.1"/>
</dbReference>
<evidence type="ECO:0000313" key="6">
    <source>
        <dbReference type="EMBL" id="ABM72251.1"/>
    </source>
</evidence>
<dbReference type="AlphaFoldDB" id="A2BWU0"/>
<proteinExistence type="inferred from homology"/>
<feature type="binding site" evidence="4">
    <location>
        <position position="458"/>
    </location>
    <ligand>
        <name>substrate</name>
    </ligand>
</feature>
<dbReference type="CDD" id="cd11356">
    <property type="entry name" value="AmyAc_Sucrose_phosphorylase-like_1"/>
    <property type="match status" value="1"/>
</dbReference>
<organism evidence="6 7">
    <name type="scientific">Prochlorococcus marinus (strain MIT 9515)</name>
    <dbReference type="NCBI Taxonomy" id="167542"/>
    <lineage>
        <taxon>Bacteria</taxon>
        <taxon>Bacillati</taxon>
        <taxon>Cyanobacteriota</taxon>
        <taxon>Cyanophyceae</taxon>
        <taxon>Synechococcales</taxon>
        <taxon>Prochlorococcaceae</taxon>
        <taxon>Prochlorococcus</taxon>
    </lineage>
</organism>
<dbReference type="HOGENOM" id="CLU_021358_0_0_3"/>
<keyword evidence="6" id="KW-0378">Hydrolase</keyword>
<reference evidence="6 7" key="1">
    <citation type="journal article" date="2007" name="PLoS Genet.">
        <title>Patterns and implications of gene gain and loss in the evolution of Prochlorococcus.</title>
        <authorList>
            <person name="Kettler G.C."/>
            <person name="Martiny A.C."/>
            <person name="Huang K."/>
            <person name="Zucker J."/>
            <person name="Coleman M.L."/>
            <person name="Rodrigue S."/>
            <person name="Chen F."/>
            <person name="Lapidus A."/>
            <person name="Ferriera S."/>
            <person name="Johnson J."/>
            <person name="Steglich C."/>
            <person name="Church G.M."/>
            <person name="Richardson P."/>
            <person name="Chisholm S.W."/>
        </authorList>
    </citation>
    <scope>NUCLEOTIDE SEQUENCE [LARGE SCALE GENOMIC DNA]</scope>
    <source>
        <strain evidence="6 7">MIT 9515</strain>
    </source>
</reference>
<dbReference type="GO" id="GO:0009018">
    <property type="term" value="F:sucrose phosphorylase activity"/>
    <property type="evidence" value="ECO:0007669"/>
    <property type="project" value="UniProtKB-EC"/>
</dbReference>
<dbReference type="InterPro" id="IPR006047">
    <property type="entry name" value="GH13_cat_dom"/>
</dbReference>
<dbReference type="KEGG" id="pmc:P9515_10441"/>
<comment type="similarity">
    <text evidence="1">Belongs to the glycosyl hydrolase 13 family. Sucrose phosphorylase subfamily.</text>
</comment>
<protein>
    <submittedName>
        <fullName evidence="6">Glycoside hydrolase family 13</fullName>
        <ecNumber evidence="6">2.4.1.7</ecNumber>
    </submittedName>
</protein>
<evidence type="ECO:0000259" key="5">
    <source>
        <dbReference type="SMART" id="SM00642"/>
    </source>
</evidence>
<dbReference type="PIRSF" id="PIRSF003059">
    <property type="entry name" value="Sucrose_phosphorylase"/>
    <property type="match status" value="1"/>
</dbReference>
<dbReference type="PANTHER" id="PTHR38784:SF1">
    <property type="entry name" value="SUCROSE PHOSPHORYLASE"/>
    <property type="match status" value="1"/>
</dbReference>
<feature type="domain" description="Glycosyl hydrolase family 13 catalytic" evidence="5">
    <location>
        <begin position="70"/>
        <end position="414"/>
    </location>
</feature>
<dbReference type="Gene3D" id="3.90.400.10">
    <property type="entry name" value="Oligo-1,6-glucosidase, Domain 2"/>
    <property type="match status" value="1"/>
</dbReference>
<evidence type="ECO:0000256" key="2">
    <source>
        <dbReference type="ARBA" id="ARBA00022676"/>
    </source>
</evidence>
<dbReference type="InterPro" id="IPR016377">
    <property type="entry name" value="Sucrose_GGa_phosphorylase-rel"/>
</dbReference>
<dbReference type="GeneID" id="60200602"/>
<dbReference type="SMART" id="SM00642">
    <property type="entry name" value="Aamy"/>
    <property type="match status" value="1"/>
</dbReference>
<evidence type="ECO:0000313" key="7">
    <source>
        <dbReference type="Proteomes" id="UP000001589"/>
    </source>
</evidence>
<dbReference type="Proteomes" id="UP000001589">
    <property type="component" value="Chromosome"/>
</dbReference>
<dbReference type="InterPro" id="IPR017853">
    <property type="entry name" value="GH"/>
</dbReference>
<dbReference type="GO" id="GO:0016787">
    <property type="term" value="F:hydrolase activity"/>
    <property type="evidence" value="ECO:0007669"/>
    <property type="project" value="UniProtKB-KW"/>
</dbReference>
<dbReference type="Pfam" id="PF00128">
    <property type="entry name" value="Alpha-amylase"/>
    <property type="match status" value="1"/>
</dbReference>
<sequence>MTQNDSEKKFNRVKLSKLLETIYKDHTIEEINFICNQLLQILDNFSEKSRYEEINYGTKWDESYAVLITYADGVYKNGESTLVTLRELLSKYFGSLSKVVHILPFLKSTSDGGFAVSSHESLEEKFGSWEDLNSISNKHYLMADLVLNHVSSSHPWVQQFIKCQEPGLSNIFSPSQELDWKNVIRPRSSSLFSQINTEDGQKQVWTTFGPDQVDLNWLNPKMTIEFLNLIITYLSNGIKWLRLDAVGFIWKEPGTTCLHLPKAHSIVKILRILLNDLLKDGVLITETNVPQKENLSYLIPEDEADMAYNFPLPPLLLEAIITSRADILNSWICDWPKLPDTTTLFNFTASHDGIGLRALEGLMNEQRIKELLINCEKRGGLVSHRRLSNGEDKPYELNISWWSAMEDPGRDSNRFQHERFLLTQLLVMSLRGVPAFYLPALLASENDIKSFSKTGQRRDLNREKFKLDKLSAVFKNPESNANKNLRYLRNAMDIRAKLPQFHPQSQMECLSKSRGDIVVIKRGTGLKSVLTLHNMTENKINYRFIDNEFTELIKNDENMQDYLTSNKYNSNNIELEPFQVIWLGFLIDD</sequence>
<feature type="binding site" evidence="4">
    <location>
        <position position="149"/>
    </location>
    <ligand>
        <name>substrate</name>
    </ligand>
</feature>
<dbReference type="InterPro" id="IPR045857">
    <property type="entry name" value="O16G_dom_2"/>
</dbReference>
<keyword evidence="2 6" id="KW-0328">Glycosyltransferase</keyword>
<dbReference type="PANTHER" id="PTHR38784">
    <property type="entry name" value="SUCROSE PHOSPHORYLASE"/>
    <property type="match status" value="1"/>
</dbReference>
<dbReference type="Gene3D" id="3.20.20.80">
    <property type="entry name" value="Glycosidases"/>
    <property type="match status" value="1"/>
</dbReference>
<evidence type="ECO:0000256" key="3">
    <source>
        <dbReference type="ARBA" id="ARBA00022679"/>
    </source>
</evidence>
<name>A2BWU0_PROM5</name>
<accession>A2BWU0</accession>
<feature type="binding site" evidence="4">
    <location>
        <begin position="351"/>
        <end position="352"/>
    </location>
    <ligand>
        <name>substrate</name>
    </ligand>
</feature>
<dbReference type="OrthoDB" id="9805159at2"/>
<dbReference type="SUPFAM" id="SSF51445">
    <property type="entry name" value="(Trans)glycosidases"/>
    <property type="match status" value="1"/>
</dbReference>
<dbReference type="GO" id="GO:0005975">
    <property type="term" value="P:carbohydrate metabolic process"/>
    <property type="evidence" value="ECO:0007669"/>
    <property type="project" value="InterPro"/>
</dbReference>
<dbReference type="EMBL" id="CP000552">
    <property type="protein sequence ID" value="ABM72251.1"/>
    <property type="molecule type" value="Genomic_DNA"/>
</dbReference>
<feature type="binding site" evidence="4">
    <location>
        <begin position="242"/>
        <end position="244"/>
    </location>
    <ligand>
        <name>substrate</name>
    </ligand>
</feature>
<dbReference type="EC" id="2.4.1.7" evidence="6"/>
<dbReference type="InterPro" id="IPR033746">
    <property type="entry name" value="GGa_phosphorylase"/>
</dbReference>
<gene>
    <name evidence="6" type="ordered locus">P9515_10441</name>
</gene>
<feature type="binding site" evidence="4">
    <location>
        <position position="111"/>
    </location>
    <ligand>
        <name>substrate</name>
    </ligand>
</feature>
<evidence type="ECO:0000256" key="1">
    <source>
        <dbReference type="ARBA" id="ARBA00008452"/>
    </source>
</evidence>
<dbReference type="STRING" id="167542.P9515_10441"/>